<keyword evidence="3 4" id="KW-0808">Transferase</keyword>
<comment type="similarity">
    <text evidence="1 4">Belongs to the UDP-glycosyltransferase family.</text>
</comment>
<dbReference type="GO" id="GO:0080044">
    <property type="term" value="F:quercetin 7-O-glucosyltransferase activity"/>
    <property type="evidence" value="ECO:0007669"/>
    <property type="project" value="TreeGrafter"/>
</dbReference>
<comment type="caution">
    <text evidence="6">The sequence shown here is derived from an EMBL/GenBank/DDBJ whole genome shotgun (WGS) entry which is preliminary data.</text>
</comment>
<dbReference type="OrthoDB" id="5835829at2759"/>
<evidence type="ECO:0000256" key="1">
    <source>
        <dbReference type="ARBA" id="ARBA00009995"/>
    </source>
</evidence>
<dbReference type="SUPFAM" id="SSF53756">
    <property type="entry name" value="UDP-Glycosyltransferase/glycogen phosphorylase"/>
    <property type="match status" value="1"/>
</dbReference>
<organism evidence="6 7">
    <name type="scientific">Tetracentron sinense</name>
    <name type="common">Spur-leaf</name>
    <dbReference type="NCBI Taxonomy" id="13715"/>
    <lineage>
        <taxon>Eukaryota</taxon>
        <taxon>Viridiplantae</taxon>
        <taxon>Streptophyta</taxon>
        <taxon>Embryophyta</taxon>
        <taxon>Tracheophyta</taxon>
        <taxon>Spermatophyta</taxon>
        <taxon>Magnoliopsida</taxon>
        <taxon>Trochodendrales</taxon>
        <taxon>Trochodendraceae</taxon>
        <taxon>Tetracentron</taxon>
    </lineage>
</organism>
<dbReference type="PANTHER" id="PTHR11926:SF1560">
    <property type="entry name" value="UDP-GLYCOSYLTRANSFERASE 74E1-RELATED"/>
    <property type="match status" value="1"/>
</dbReference>
<dbReference type="FunFam" id="3.40.50.2000:FF:000129">
    <property type="entry name" value="Glycosyltransferase"/>
    <property type="match status" value="1"/>
</dbReference>
<evidence type="ECO:0000313" key="7">
    <source>
        <dbReference type="Proteomes" id="UP000655225"/>
    </source>
</evidence>
<keyword evidence="2 4" id="KW-0328">Glycosyltransferase</keyword>
<dbReference type="GO" id="GO:0080043">
    <property type="term" value="F:quercetin 3-O-glucosyltransferase activity"/>
    <property type="evidence" value="ECO:0007669"/>
    <property type="project" value="TreeGrafter"/>
</dbReference>
<evidence type="ECO:0000256" key="5">
    <source>
        <dbReference type="RuleBase" id="RU362057"/>
    </source>
</evidence>
<dbReference type="PROSITE" id="PS00375">
    <property type="entry name" value="UDPGT"/>
    <property type="match status" value="1"/>
</dbReference>
<evidence type="ECO:0000256" key="2">
    <source>
        <dbReference type="ARBA" id="ARBA00022676"/>
    </source>
</evidence>
<dbReference type="FunFam" id="3.40.50.2000:FF:000091">
    <property type="entry name" value="Glycosyltransferase"/>
    <property type="match status" value="1"/>
</dbReference>
<dbReference type="EC" id="2.4.1.-" evidence="5"/>
<accession>A0A834Z2H8</accession>
<dbReference type="EMBL" id="JABCRI010000009">
    <property type="protein sequence ID" value="KAF8400374.1"/>
    <property type="molecule type" value="Genomic_DNA"/>
</dbReference>
<dbReference type="Proteomes" id="UP000655225">
    <property type="component" value="Unassembled WGS sequence"/>
</dbReference>
<protein>
    <recommendedName>
        <fullName evidence="5">Glycosyltransferase</fullName>
        <ecNumber evidence="5">2.4.1.-</ecNumber>
    </recommendedName>
</protein>
<sequence length="465" mass="50727">MPIAEADLKRSSTGSHVVVFAFPFGTHAVPLLTLSRKLALSAPEVTFSFFNTAKSNNSVNGTKTEAVANLKVYDVADGVPEDYVLTGRPLEDIELFMKATPGNFKKGIELAIAETKGLEEKKISCIISDAFLWFSGEMADQMKVPWVSLWTAAPGSLSAHFYTDLIRHTIGDDVKTAMEEPLSFIPGMSKLRVGDLPDGIVFGRLESLFSCMLHRMGQMLPRAAAVVINSFEELDPTILDDLKSKFQKCLTVGPFTLTSPPPSDLDLNNCLSWLDGQKSASVAYVSFGTVMNPPPQEQAALADALEASGIPFLWSLKDRSKVHLPSGFLDRIKGRGIVVPWAPQSRVLAHSAVGVFVTHCGWNSVLESITGGVPMICRPFFGDQKVNGRMVEDMWGIGVGIEGGYFTKKGMMNGLELILSDEKGKKMREKLRSLKELVEKAVLPNGSSTENFKTLLEVVSICKSF</sequence>
<dbReference type="CDD" id="cd03784">
    <property type="entry name" value="GT1_Gtf-like"/>
    <property type="match status" value="1"/>
</dbReference>
<evidence type="ECO:0000256" key="4">
    <source>
        <dbReference type="RuleBase" id="RU003718"/>
    </source>
</evidence>
<dbReference type="OMA" id="FFWFAKE"/>
<dbReference type="PANTHER" id="PTHR11926">
    <property type="entry name" value="GLUCOSYL/GLUCURONOSYL TRANSFERASES"/>
    <property type="match status" value="1"/>
</dbReference>
<evidence type="ECO:0000313" key="6">
    <source>
        <dbReference type="EMBL" id="KAF8400374.1"/>
    </source>
</evidence>
<dbReference type="Pfam" id="PF00201">
    <property type="entry name" value="UDPGT"/>
    <property type="match status" value="1"/>
</dbReference>
<gene>
    <name evidence="6" type="ORF">HHK36_013672</name>
</gene>
<proteinExistence type="inferred from homology"/>
<dbReference type="InterPro" id="IPR002213">
    <property type="entry name" value="UDP_glucos_trans"/>
</dbReference>
<keyword evidence="7" id="KW-1185">Reference proteome</keyword>
<dbReference type="AlphaFoldDB" id="A0A834Z2H8"/>
<reference evidence="6 7" key="1">
    <citation type="submission" date="2020-04" db="EMBL/GenBank/DDBJ databases">
        <title>Plant Genome Project.</title>
        <authorList>
            <person name="Zhang R.-G."/>
        </authorList>
    </citation>
    <scope>NUCLEOTIDE SEQUENCE [LARGE SCALE GENOMIC DNA]</scope>
    <source>
        <strain evidence="6">YNK0</strain>
        <tissue evidence="6">Leaf</tissue>
    </source>
</reference>
<name>A0A834Z2H8_TETSI</name>
<dbReference type="Gene3D" id="3.40.50.2000">
    <property type="entry name" value="Glycogen Phosphorylase B"/>
    <property type="match status" value="2"/>
</dbReference>
<evidence type="ECO:0000256" key="3">
    <source>
        <dbReference type="ARBA" id="ARBA00022679"/>
    </source>
</evidence>
<dbReference type="InterPro" id="IPR035595">
    <property type="entry name" value="UDP_glycos_trans_CS"/>
</dbReference>